<name>A0A5B6TCZ1_9BACT</name>
<sequence length="119" mass="13760">MFKAPFSFRGRIRRLEYGLSVLAYTALIFTFNILAGSEDVASLLVVLLLYVPLVWFLWAQGAKRCHDKDRSGWFQIIPFYFLVLIFNDGDPYTNRFGRSPKGKEEPQANFFEEEPALEA</sequence>
<dbReference type="Proteomes" id="UP000324133">
    <property type="component" value="Unassembled WGS sequence"/>
</dbReference>
<protein>
    <submittedName>
        <fullName evidence="2">DUF805 domain-containing protein</fullName>
    </submittedName>
</protein>
<feature type="transmembrane region" description="Helical" evidence="1">
    <location>
        <begin position="40"/>
        <end position="59"/>
    </location>
</feature>
<dbReference type="Pfam" id="PF05656">
    <property type="entry name" value="DUF805"/>
    <property type="match status" value="1"/>
</dbReference>
<feature type="transmembrane region" description="Helical" evidence="1">
    <location>
        <begin position="71"/>
        <end position="87"/>
    </location>
</feature>
<dbReference type="GO" id="GO:0005886">
    <property type="term" value="C:plasma membrane"/>
    <property type="evidence" value="ECO:0007669"/>
    <property type="project" value="TreeGrafter"/>
</dbReference>
<evidence type="ECO:0000313" key="3">
    <source>
        <dbReference type="Proteomes" id="UP000324133"/>
    </source>
</evidence>
<gene>
    <name evidence="2" type="ORF">FOA19_20965</name>
</gene>
<reference evidence="2 3" key="1">
    <citation type="submission" date="2019-07" db="EMBL/GenBank/DDBJ databases">
        <title>Rufibacter sp. nov., isolated from lake sediment.</title>
        <authorList>
            <person name="Qu J.-H."/>
        </authorList>
    </citation>
    <scope>NUCLEOTIDE SEQUENCE [LARGE SCALE GENOMIC DNA]</scope>
    <source>
        <strain evidence="2 3">NBS58-1</strain>
    </source>
</reference>
<dbReference type="PANTHER" id="PTHR34980:SF3">
    <property type="entry name" value="BLR8105 PROTEIN"/>
    <property type="match status" value="1"/>
</dbReference>
<keyword evidence="3" id="KW-1185">Reference proteome</keyword>
<evidence type="ECO:0000313" key="2">
    <source>
        <dbReference type="EMBL" id="KAA3436849.1"/>
    </source>
</evidence>
<dbReference type="RefSeq" id="WP_149092788.1">
    <property type="nucleotide sequence ID" value="NZ_VKKY01000003.1"/>
</dbReference>
<feature type="transmembrane region" description="Helical" evidence="1">
    <location>
        <begin position="15"/>
        <end position="34"/>
    </location>
</feature>
<organism evidence="2 3">
    <name type="scientific">Rufibacter hautae</name>
    <dbReference type="NCBI Taxonomy" id="2595005"/>
    <lineage>
        <taxon>Bacteria</taxon>
        <taxon>Pseudomonadati</taxon>
        <taxon>Bacteroidota</taxon>
        <taxon>Cytophagia</taxon>
        <taxon>Cytophagales</taxon>
        <taxon>Hymenobacteraceae</taxon>
        <taxon>Rufibacter</taxon>
    </lineage>
</organism>
<dbReference type="AlphaFoldDB" id="A0A5B6TCZ1"/>
<evidence type="ECO:0000256" key="1">
    <source>
        <dbReference type="SAM" id="Phobius"/>
    </source>
</evidence>
<proteinExistence type="predicted"/>
<dbReference type="OrthoDB" id="9812349at2"/>
<accession>A0A5B6TCZ1</accession>
<keyword evidence="1" id="KW-1133">Transmembrane helix</keyword>
<dbReference type="PANTHER" id="PTHR34980">
    <property type="entry name" value="INNER MEMBRANE PROTEIN-RELATED-RELATED"/>
    <property type="match status" value="1"/>
</dbReference>
<comment type="caution">
    <text evidence="2">The sequence shown here is derived from an EMBL/GenBank/DDBJ whole genome shotgun (WGS) entry which is preliminary data.</text>
</comment>
<dbReference type="InterPro" id="IPR008523">
    <property type="entry name" value="DUF805"/>
</dbReference>
<keyword evidence="1" id="KW-0472">Membrane</keyword>
<dbReference type="EMBL" id="VKKY01000003">
    <property type="protein sequence ID" value="KAA3436849.1"/>
    <property type="molecule type" value="Genomic_DNA"/>
</dbReference>
<keyword evidence="1" id="KW-0812">Transmembrane</keyword>